<dbReference type="PROSITE" id="PS50011">
    <property type="entry name" value="PROTEIN_KINASE_DOM"/>
    <property type="match status" value="1"/>
</dbReference>
<keyword evidence="7" id="KW-0472">Membrane</keyword>
<evidence type="ECO:0000313" key="9">
    <source>
        <dbReference type="EMBL" id="QAY67431.1"/>
    </source>
</evidence>
<evidence type="ECO:0000259" key="8">
    <source>
        <dbReference type="PROSITE" id="PS50011"/>
    </source>
</evidence>
<protein>
    <submittedName>
        <fullName evidence="9">Serine/threonine protein kinase</fullName>
    </submittedName>
</protein>
<dbReference type="Proteomes" id="UP000293568">
    <property type="component" value="Chromosome"/>
</dbReference>
<proteinExistence type="predicted"/>
<dbReference type="PROSITE" id="PS00107">
    <property type="entry name" value="PROTEIN_KINASE_ATP"/>
    <property type="match status" value="1"/>
</dbReference>
<feature type="domain" description="Protein kinase" evidence="8">
    <location>
        <begin position="24"/>
        <end position="288"/>
    </location>
</feature>
<evidence type="ECO:0000256" key="7">
    <source>
        <dbReference type="SAM" id="Phobius"/>
    </source>
</evidence>
<dbReference type="InterPro" id="IPR017441">
    <property type="entry name" value="Protein_kinase_ATP_BS"/>
</dbReference>
<dbReference type="InterPro" id="IPR011009">
    <property type="entry name" value="Kinase-like_dom_sf"/>
</dbReference>
<dbReference type="Gene3D" id="3.30.200.20">
    <property type="entry name" value="Phosphorylase Kinase, domain 1"/>
    <property type="match status" value="1"/>
</dbReference>
<keyword evidence="2" id="KW-0808">Transferase</keyword>
<reference evidence="9 10" key="1">
    <citation type="submission" date="2019-01" db="EMBL/GenBank/DDBJ databases">
        <title>Genome sequencing of strain FW100M-2.</title>
        <authorList>
            <person name="Heo J."/>
            <person name="Kim S.-J."/>
            <person name="Kim J.-S."/>
            <person name="Hong S.-B."/>
            <person name="Kwon S.-W."/>
        </authorList>
    </citation>
    <scope>NUCLEOTIDE SEQUENCE [LARGE SCALE GENOMIC DNA]</scope>
    <source>
        <strain evidence="9 10">FW100M-2</strain>
    </source>
</reference>
<gene>
    <name evidence="9" type="ORF">ET464_14575</name>
</gene>
<dbReference type="EMBL" id="CP035492">
    <property type="protein sequence ID" value="QAY67431.1"/>
    <property type="molecule type" value="Genomic_DNA"/>
</dbReference>
<feature type="transmembrane region" description="Helical" evidence="7">
    <location>
        <begin position="282"/>
        <end position="303"/>
    </location>
</feature>
<evidence type="ECO:0000256" key="3">
    <source>
        <dbReference type="ARBA" id="ARBA00022741"/>
    </source>
</evidence>
<keyword evidence="4 9" id="KW-0418">Kinase</keyword>
<dbReference type="GO" id="GO:0005524">
    <property type="term" value="F:ATP binding"/>
    <property type="evidence" value="ECO:0007669"/>
    <property type="project" value="UniProtKB-UniRule"/>
</dbReference>
<keyword evidence="5 6" id="KW-0067">ATP-binding</keyword>
<sequence length="307" mass="34975">MTTSYKLELRKGTVIVGKWKRRQYRVEKLLGEGANGKVYLVEHGRAWYAMKVGMDAVDLQSEINVLQTIAGQRRSGREAFLIDVDDFVSIGGREHPFYIMRYVRGVTLTQFMERHGAEWFPLLGLHLLNRLSDLHRAGWVFGDLKMENVMALDYGHVELIDYGGVTAAGKSVRQFTEIYDRGYWNMGSRSADSGYDLFSFGVLCLQLHEPKRLLQLTKELLPQNRSAEELLELAEGHAALKPYAGWLSRAFHGGFQSTAEASELWRQLMHRRELARHNGVPLWMKGLFAASVLLLAGSVYWLLRNGL</sequence>
<feature type="binding site" evidence="6">
    <location>
        <position position="51"/>
    </location>
    <ligand>
        <name>ATP</name>
        <dbReference type="ChEBI" id="CHEBI:30616"/>
    </ligand>
</feature>
<evidence type="ECO:0000256" key="4">
    <source>
        <dbReference type="ARBA" id="ARBA00022777"/>
    </source>
</evidence>
<evidence type="ECO:0000313" key="10">
    <source>
        <dbReference type="Proteomes" id="UP000293568"/>
    </source>
</evidence>
<dbReference type="PANTHER" id="PTHR24351">
    <property type="entry name" value="RIBOSOMAL PROTEIN S6 KINASE"/>
    <property type="match status" value="1"/>
</dbReference>
<dbReference type="GO" id="GO:0004674">
    <property type="term" value="F:protein serine/threonine kinase activity"/>
    <property type="evidence" value="ECO:0007669"/>
    <property type="project" value="UniProtKB-KW"/>
</dbReference>
<keyword evidence="1 9" id="KW-0723">Serine/threonine-protein kinase</keyword>
<dbReference type="SMART" id="SM00220">
    <property type="entry name" value="S_TKc"/>
    <property type="match status" value="1"/>
</dbReference>
<dbReference type="KEGG" id="pprt:ET464_14575"/>
<keyword evidence="3 6" id="KW-0547">Nucleotide-binding</keyword>
<dbReference type="AlphaFoldDB" id="A0A4V0YFE5"/>
<evidence type="ECO:0000256" key="5">
    <source>
        <dbReference type="ARBA" id="ARBA00022840"/>
    </source>
</evidence>
<evidence type="ECO:0000256" key="2">
    <source>
        <dbReference type="ARBA" id="ARBA00022679"/>
    </source>
</evidence>
<dbReference type="Gene3D" id="1.10.510.10">
    <property type="entry name" value="Transferase(Phosphotransferase) domain 1"/>
    <property type="match status" value="1"/>
</dbReference>
<dbReference type="SUPFAM" id="SSF56112">
    <property type="entry name" value="Protein kinase-like (PK-like)"/>
    <property type="match status" value="1"/>
</dbReference>
<keyword evidence="10" id="KW-1185">Reference proteome</keyword>
<organism evidence="9 10">
    <name type="scientific">Paenibacillus protaetiae</name>
    <dbReference type="NCBI Taxonomy" id="2509456"/>
    <lineage>
        <taxon>Bacteria</taxon>
        <taxon>Bacillati</taxon>
        <taxon>Bacillota</taxon>
        <taxon>Bacilli</taxon>
        <taxon>Bacillales</taxon>
        <taxon>Paenibacillaceae</taxon>
        <taxon>Paenibacillus</taxon>
    </lineage>
</organism>
<name>A0A4V0YFE5_9BACL</name>
<dbReference type="OrthoDB" id="583109at2"/>
<accession>A0A4V0YFE5</accession>
<dbReference type="Pfam" id="PF00069">
    <property type="entry name" value="Pkinase"/>
    <property type="match status" value="1"/>
</dbReference>
<evidence type="ECO:0000256" key="6">
    <source>
        <dbReference type="PROSITE-ProRule" id="PRU10141"/>
    </source>
</evidence>
<keyword evidence="7" id="KW-1133">Transmembrane helix</keyword>
<evidence type="ECO:0000256" key="1">
    <source>
        <dbReference type="ARBA" id="ARBA00022527"/>
    </source>
</evidence>
<keyword evidence="7" id="KW-0812">Transmembrane</keyword>
<dbReference type="InterPro" id="IPR000719">
    <property type="entry name" value="Prot_kinase_dom"/>
</dbReference>
<dbReference type="RefSeq" id="WP_129442074.1">
    <property type="nucleotide sequence ID" value="NZ_CP035492.1"/>
</dbReference>